<evidence type="ECO:0000256" key="1">
    <source>
        <dbReference type="SAM" id="MobiDB-lite"/>
    </source>
</evidence>
<evidence type="ECO:0000313" key="2">
    <source>
        <dbReference type="EMBL" id="TCO28251.1"/>
    </source>
</evidence>
<organism evidence="2 3">
    <name type="scientific">Kribbella steppae</name>
    <dbReference type="NCBI Taxonomy" id="2512223"/>
    <lineage>
        <taxon>Bacteria</taxon>
        <taxon>Bacillati</taxon>
        <taxon>Actinomycetota</taxon>
        <taxon>Actinomycetes</taxon>
        <taxon>Propionibacteriales</taxon>
        <taxon>Kribbellaceae</taxon>
        <taxon>Kribbella</taxon>
    </lineage>
</organism>
<gene>
    <name evidence="2" type="ORF">EV652_106236</name>
</gene>
<reference evidence="2 3" key="1">
    <citation type="journal article" date="2015" name="Stand. Genomic Sci.">
        <title>Genomic Encyclopedia of Bacterial and Archaeal Type Strains, Phase III: the genomes of soil and plant-associated and newly described type strains.</title>
        <authorList>
            <person name="Whitman W.B."/>
            <person name="Woyke T."/>
            <person name="Klenk H.P."/>
            <person name="Zhou Y."/>
            <person name="Lilburn T.G."/>
            <person name="Beck B.J."/>
            <person name="De Vos P."/>
            <person name="Vandamme P."/>
            <person name="Eisen J.A."/>
            <person name="Garrity G."/>
            <person name="Hugenholtz P."/>
            <person name="Kyrpides N.C."/>
        </authorList>
    </citation>
    <scope>NUCLEOTIDE SEQUENCE [LARGE SCALE GENOMIC DNA]</scope>
    <source>
        <strain evidence="2 3">VKM Ac-2572</strain>
    </source>
</reference>
<feature type="region of interest" description="Disordered" evidence="1">
    <location>
        <begin position="164"/>
        <end position="215"/>
    </location>
</feature>
<feature type="compositionally biased region" description="Polar residues" evidence="1">
    <location>
        <begin position="2347"/>
        <end position="2359"/>
    </location>
</feature>
<feature type="compositionally biased region" description="Basic residues" evidence="1">
    <location>
        <begin position="184"/>
        <end position="199"/>
    </location>
</feature>
<feature type="compositionally biased region" description="Gly residues" evidence="1">
    <location>
        <begin position="1253"/>
        <end position="1267"/>
    </location>
</feature>
<proteinExistence type="predicted"/>
<feature type="region of interest" description="Disordered" evidence="1">
    <location>
        <begin position="1239"/>
        <end position="1268"/>
    </location>
</feature>
<dbReference type="EMBL" id="SLWN01000006">
    <property type="protein sequence ID" value="TCO28251.1"/>
    <property type="molecule type" value="Genomic_DNA"/>
</dbReference>
<feature type="region of interest" description="Disordered" evidence="1">
    <location>
        <begin position="2320"/>
        <end position="2359"/>
    </location>
</feature>
<evidence type="ECO:0000313" key="3">
    <source>
        <dbReference type="Proteomes" id="UP000294508"/>
    </source>
</evidence>
<dbReference type="RefSeq" id="WP_132210448.1">
    <property type="nucleotide sequence ID" value="NZ_SLWN01000006.1"/>
</dbReference>
<dbReference type="OrthoDB" id="3513155at2"/>
<protein>
    <submittedName>
        <fullName evidence="2">Uncharacterized protein</fullName>
    </submittedName>
</protein>
<name>A0A4R2HGF1_9ACTN</name>
<comment type="caution">
    <text evidence="2">The sequence shown here is derived from an EMBL/GenBank/DDBJ whole genome shotgun (WGS) entry which is preliminary data.</text>
</comment>
<accession>A0A4R2HGF1</accession>
<sequence length="2359" mass="252305">MGRLTTPVVTAPDSVSRARATIGIALGIVSPSAVPLRDGRVWLTSRQDVLPAHIVRAMEEQLSRRAADRASDERMLAEAVAVLGAEIARARGESPEAGATDALDRLLNTPGLDQSRRTEGQAMLRLALRLAAQESEDAAARLRSLPGETRVPVATEIVSASQRISQDAGLLSTSPQSGPTTSRTGRHRAQVGVRHRRQTLTREVPGTSLSASQSGLDARQSELAALAALTRLGEDDLGSSVTSRPAVDNQSGLAAIALSSGDRPQYFRVEVTPTVRGLAAQGKLNSGTATDPHVLRIKPGLPPHQYGQVWIHQLSLMAQEQQAARAGQSTGILRRLRSALSHERLNRRTNADLAVYRKLSTDWQAAREGHPTGPLGVAELERDIDGLAVAIARRSGTEPERPWANDSTYSPAAAVEGLAAERAIAAANPEPNSPGHLRRQVVEQIASLEAAVKDLKDKSDGKTTTAAAAVDLATSKEDLAAAEDQLQDRGAPERARRLRVEAVGAFGKARRHTEMADAYQQAANDAGQALAGYRTLLSQLDDPNYQPAQIADLAREAAEKTDAYQASLRQALPVDHLETGVPTDQQLNLPVDEINTMLADNRSGRQIANRDPVPVPGAQYRRLFSDGMVFTVGGDPDDDVSKVTQVRLRMKVRDLTEVTGLDYTVAEQMSGTLGEGGQSNSITSNHSSSVSYGVDLQPFMTLAPEGSAVRAASQVVSPRVDVTTGQTLSTTAGATAHGQLGWVDVFKGESVPYSWTGEFEIEVRNSPTAPWSPARTVAAGEQLTWVPSPYTVKAPTETVTLEQLGRGDECTDEFPRHTVTRISGLHSISDDIVTQVQEKKFGRLDRVGYDHISELITQDPYRLLGEAAKPGGLSRTIPVGGESEYELTLEVEPDWSTARLTGACTPEMGQEKVQVDFAGFNASRVSGTSLSGSATLAYPGRPLDPPQPVPGYMPSPTALDDVGSFTADLSPNVSAGRNVSRQGGQNLSTTAITPVVDRDMAPTQGVEVDLKVTATLRKLRDPEAETIVVTDTCQAKLRLTANRLLRAGAPAGKDVVLRDDDNDIRLDQRGRALLLGDAEPPTGPQTLPPWHGTGENQLRGPGKSLPEELEGADEARQQALTNLSKMGLVPPLDADFQPRWDDKLPPDPLRRAGELRRRAGQLANYDRVIQDVTDYRIVAGMNTACQSGLVVPLVDHRAGHAPKTRLFRLSTTQDFDDVTPAGTTPWRFIARLGISSRASQQTSGRSKSVPVSGGLGLSNGPGEGQQGLAGRLGLKLSRSAIGRSFNWSLGRRINRVTLNESTGEVDNLKQGIRITFAEMTDQGDSEPLADVRGSVVLPYDSSLTRAEAPVFEADPKTPHPDAVSQSIPVAVDAGDPADRLFKAVDAIRADTTGFLQLHTALSPESLVSNTEWLSGRYELPLVITPAPGSPAQALADGTLLPQEFKVVLRTKVVSQTFVAINDQNTANINFTMNDAGHSSGTSASGGVGAEVGGGSVDADKSALSGKLGVGRIGGTSQSTSTYQTTGEERLRVNDGVHYELIERHELVADVMQGDQVVQTVPLQDALVQKAMPEFSALELYGRDQFDLPLPIAADVAERYLTGKVDLNPRTAAGFVRRYKQEKAGVSTGLAAEHTDERLNAKVQDRAGLPASTAPTPEERLEDTLVRTQQLVETRRVVGLAEQYDASLASSQLYMLRVEGQDEDVDLIPQIHRQLDEVAPGLVAADPLLAPILEVDLSKDSYQGQLENMLGPRGYTTPIEVPVEGQAQSDVLLVTVKARFEGDATVDGGPGLSKAAAIGLVQKYNYVGRDRSTSHTTTYSGSAEIKHEDGTGGSLSGGAGTDRIRSVTAGSGEQNTRLDRTGDFDLTPVYRTIVFTTEVQRIHNAGTAAMAGVKWRLNQTVPAAQTTAAQPVELRAELTAFVPRSVVSDPPVAQAAEEFHPDHRAADMPVSAPVEAMLPHRKGATRADDLYNRLTGHLAQRRGFGPRGVAQFQTSIGTQLQPTAMQAKFSELISERGLRLEPMAGTGNGRTTFDVQVNARRLGWQLIGKAGPGQTGLVQRDQTQTKTSTVGNQLMPATVTGGAGGGIVSVSGSVGEQVKMQSNDAWGTRFETSAFRNSDIVVVRIPVLYDVTIDEVTDRGRGTPDTKDTTVLEDIAPAEFYVKMQYHEFLEGLRQMETGGDVSLDGGRLQAMPEKLGKPSLRMTEYAPDGSYQPYRPLLAALEKAKAERTTVILAVQDRDGKVKQLYRAFKDGRMQGVYDGGFATAFATLDRNLVLMAEDRVNLEELYNTSEPGGNFSTKVAAALEQKGVPTAMLKGLTHSTSQREPNPVPSHAAKATPGGAAAGRTISPTASGPSLTGP</sequence>
<feature type="compositionally biased region" description="Low complexity" evidence="1">
    <location>
        <begin position="2333"/>
        <end position="2344"/>
    </location>
</feature>
<feature type="compositionally biased region" description="Gly residues" evidence="1">
    <location>
        <begin position="1830"/>
        <end position="1839"/>
    </location>
</feature>
<keyword evidence="3" id="KW-1185">Reference proteome</keyword>
<feature type="compositionally biased region" description="Polar residues" evidence="1">
    <location>
        <begin position="164"/>
        <end position="183"/>
    </location>
</feature>
<feature type="region of interest" description="Disordered" evidence="1">
    <location>
        <begin position="1812"/>
        <end position="1840"/>
    </location>
</feature>
<feature type="region of interest" description="Disordered" evidence="1">
    <location>
        <begin position="1075"/>
        <end position="1107"/>
    </location>
</feature>
<dbReference type="Proteomes" id="UP000294508">
    <property type="component" value="Unassembled WGS sequence"/>
</dbReference>